<sequence>MTRLPRLFALATLAVALSACIRINDTDDRGANAAAQADAAAEGFTAAAVPADAFMAALARHCGQAFAGRIVANEPPPATPDAFEGQRLVMHVRGCDAPTRELRVPFHVGDDHSRTWVLTRVGPGLRLKHDHRHADGSPDPVTMYGGESRSAGTAVRQEFPVDAESVALFEREGLEASVTNTWAMEIEPGKRFLYELSRPGGRLFQVEFDLANPVDLPPAPWGSESPSEPSPGG</sequence>
<protein>
    <recommendedName>
        <fullName evidence="4">Lipoprotein</fullName>
    </recommendedName>
</protein>
<keyword evidence="1" id="KW-0732">Signal</keyword>
<keyword evidence="3" id="KW-1185">Reference proteome</keyword>
<name>A0ABT6JLI3_9GAMM</name>
<organism evidence="2 3">
    <name type="scientific">Luteimonas rhizosphaericola</name>
    <dbReference type="NCBI Taxonomy" id="3042024"/>
    <lineage>
        <taxon>Bacteria</taxon>
        <taxon>Pseudomonadati</taxon>
        <taxon>Pseudomonadota</taxon>
        <taxon>Gammaproteobacteria</taxon>
        <taxon>Lysobacterales</taxon>
        <taxon>Lysobacteraceae</taxon>
        <taxon>Luteimonas</taxon>
    </lineage>
</organism>
<evidence type="ECO:0000313" key="3">
    <source>
        <dbReference type="Proteomes" id="UP001156831"/>
    </source>
</evidence>
<dbReference type="Proteomes" id="UP001156831">
    <property type="component" value="Unassembled WGS sequence"/>
</dbReference>
<proteinExistence type="predicted"/>
<dbReference type="RefSeq" id="WP_280602321.1">
    <property type="nucleotide sequence ID" value="NZ_JARXRN010000027.1"/>
</dbReference>
<accession>A0ABT6JLI3</accession>
<reference evidence="2 3" key="1">
    <citation type="submission" date="2023-04" db="EMBL/GenBank/DDBJ databases">
        <title>Luteimonas sp. M1R5S18.</title>
        <authorList>
            <person name="Sun J.-Q."/>
        </authorList>
    </citation>
    <scope>NUCLEOTIDE SEQUENCE [LARGE SCALE GENOMIC DNA]</scope>
    <source>
        <strain evidence="2 3">M1R5S18</strain>
    </source>
</reference>
<dbReference type="EMBL" id="JARXRN010000027">
    <property type="protein sequence ID" value="MDH5831345.1"/>
    <property type="molecule type" value="Genomic_DNA"/>
</dbReference>
<evidence type="ECO:0000313" key="2">
    <source>
        <dbReference type="EMBL" id="MDH5831345.1"/>
    </source>
</evidence>
<evidence type="ECO:0000256" key="1">
    <source>
        <dbReference type="SAM" id="SignalP"/>
    </source>
</evidence>
<evidence type="ECO:0008006" key="4">
    <source>
        <dbReference type="Google" id="ProtNLM"/>
    </source>
</evidence>
<dbReference type="PROSITE" id="PS51257">
    <property type="entry name" value="PROKAR_LIPOPROTEIN"/>
    <property type="match status" value="1"/>
</dbReference>
<feature type="chain" id="PRO_5045172118" description="Lipoprotein" evidence="1">
    <location>
        <begin position="22"/>
        <end position="233"/>
    </location>
</feature>
<feature type="signal peptide" evidence="1">
    <location>
        <begin position="1"/>
        <end position="21"/>
    </location>
</feature>
<gene>
    <name evidence="2" type="ORF">QFW80_12565</name>
</gene>
<comment type="caution">
    <text evidence="2">The sequence shown here is derived from an EMBL/GenBank/DDBJ whole genome shotgun (WGS) entry which is preliminary data.</text>
</comment>